<dbReference type="Gene3D" id="3.40.50.720">
    <property type="entry name" value="NAD(P)-binding Rossmann-like Domain"/>
    <property type="match status" value="1"/>
</dbReference>
<protein>
    <submittedName>
        <fullName evidence="2">Thiamine biosynthesis protein ThiF</fullName>
    </submittedName>
</protein>
<keyword evidence="3" id="KW-1185">Reference proteome</keyword>
<organism evidence="2 3">
    <name type="scientific">Georgenia faecalis</name>
    <dbReference type="NCBI Taxonomy" id="2483799"/>
    <lineage>
        <taxon>Bacteria</taxon>
        <taxon>Bacillati</taxon>
        <taxon>Actinomycetota</taxon>
        <taxon>Actinomycetes</taxon>
        <taxon>Micrococcales</taxon>
        <taxon>Bogoriellaceae</taxon>
        <taxon>Georgenia</taxon>
    </lineage>
</organism>
<feature type="compositionally biased region" description="Basic and acidic residues" evidence="1">
    <location>
        <begin position="344"/>
        <end position="358"/>
    </location>
</feature>
<dbReference type="Proteomes" id="UP001595955">
    <property type="component" value="Unassembled WGS sequence"/>
</dbReference>
<comment type="caution">
    <text evidence="2">The sequence shown here is derived from an EMBL/GenBank/DDBJ whole genome shotgun (WGS) entry which is preliminary data.</text>
</comment>
<gene>
    <name evidence="2" type="ORF">ACFO3F_03180</name>
</gene>
<name>A0ABV9D6C6_9MICO</name>
<reference evidence="3" key="1">
    <citation type="journal article" date="2019" name="Int. J. Syst. Evol. Microbiol.">
        <title>The Global Catalogue of Microorganisms (GCM) 10K type strain sequencing project: providing services to taxonomists for standard genome sequencing and annotation.</title>
        <authorList>
            <consortium name="The Broad Institute Genomics Platform"/>
            <consortium name="The Broad Institute Genome Sequencing Center for Infectious Disease"/>
            <person name="Wu L."/>
            <person name="Ma J."/>
        </authorList>
    </citation>
    <scope>NUCLEOTIDE SEQUENCE [LARGE SCALE GENOMIC DNA]</scope>
    <source>
        <strain evidence="3">JCM 3369</strain>
    </source>
</reference>
<dbReference type="EMBL" id="JBHSGF010000002">
    <property type="protein sequence ID" value="MFC4554240.1"/>
    <property type="molecule type" value="Genomic_DNA"/>
</dbReference>
<accession>A0ABV9D6C6</accession>
<dbReference type="InterPro" id="IPR035985">
    <property type="entry name" value="Ubiquitin-activating_enz"/>
</dbReference>
<dbReference type="RefSeq" id="WP_164471458.1">
    <property type="nucleotide sequence ID" value="NZ_CP033325.1"/>
</dbReference>
<proteinExistence type="predicted"/>
<evidence type="ECO:0000256" key="1">
    <source>
        <dbReference type="SAM" id="MobiDB-lite"/>
    </source>
</evidence>
<feature type="region of interest" description="Disordered" evidence="1">
    <location>
        <begin position="332"/>
        <end position="364"/>
    </location>
</feature>
<evidence type="ECO:0000313" key="3">
    <source>
        <dbReference type="Proteomes" id="UP001595955"/>
    </source>
</evidence>
<dbReference type="SUPFAM" id="SSF69572">
    <property type="entry name" value="Activating enzymes of the ubiquitin-like proteins"/>
    <property type="match status" value="1"/>
</dbReference>
<sequence length="364" mass="38343">MRVRPGLSVLWRREGESQVGTDPRCAVVVEGLAPAEQRLLDQLEHERTTVELLSLGRSAGVPASRVRTLVRLLDQAGVLDHQPVSVREDADVDHWTRAGNDGARLLARRARAVVAVHGLGRLGMTLASALAAAGVGTVLTDGPGAVRRDEVGAGGYLLADVGNPRRERAPAALRATYPALRTSAPRGTRPDVVVLVDQDVADPARTRPLLREDVVHLNVLVRELDVVVGPLVRPGHGPCLRCLDLHRRDADPCWPAIATQLLGSRDRGVEASLAQAGAATALGQVLAALDGRPVAVDGASLELGPSTAVPTVRRWSVHPACGCTDLVPLEQAPAGHGRHGGGAQREEDDHGREPRPEPSDAGAG</sequence>
<evidence type="ECO:0000313" key="2">
    <source>
        <dbReference type="EMBL" id="MFC4554240.1"/>
    </source>
</evidence>